<protein>
    <submittedName>
        <fullName evidence="1">Gp41</fullName>
    </submittedName>
</protein>
<dbReference type="EMBL" id="AY576273">
    <property type="protein sequence ID" value="AAT69517.1"/>
    <property type="molecule type" value="Genomic_DNA"/>
</dbReference>
<reference evidence="1 2" key="1">
    <citation type="journal article" date="2005" name="Appl. Environ. Microbiol.">
        <title>Genomic analysis of bacteriophage PhiJL001: insights into its interaction with a sponge-associated alpha-proteobacterium.</title>
        <authorList>
            <person name="Lohr J.E."/>
            <person name="Chen F."/>
            <person name="Hill R.T."/>
        </authorList>
    </citation>
    <scope>NUCLEOTIDE SEQUENCE</scope>
</reference>
<name>Q5DN64_9CAUD</name>
<evidence type="ECO:0000313" key="2">
    <source>
        <dbReference type="Proteomes" id="UP000000993"/>
    </source>
</evidence>
<evidence type="ECO:0000313" key="1">
    <source>
        <dbReference type="EMBL" id="AAT69517.1"/>
    </source>
</evidence>
<proteinExistence type="predicted"/>
<organism evidence="1 2">
    <name type="scientific">Alphaproteobacteria phage PhiJL001</name>
    <dbReference type="NCBI Taxonomy" id="2681607"/>
    <lineage>
        <taxon>Viruses</taxon>
        <taxon>Duplodnaviria</taxon>
        <taxon>Heunggongvirae</taxon>
        <taxon>Uroviricota</taxon>
        <taxon>Caudoviricetes</taxon>
        <taxon>Mesyanzhinovviridae</taxon>
        <taxon>Keylargovirus</taxon>
        <taxon>Keylargovirus JL001</taxon>
    </lineage>
</organism>
<dbReference type="Proteomes" id="UP000000993">
    <property type="component" value="Segment"/>
</dbReference>
<dbReference type="KEGG" id="vg:3342404"/>
<dbReference type="GeneID" id="3342404"/>
<sequence length="127" mass="14596">MTDTPTLPDPFQAWVTPSETRDFMPQLNDGARPFWVYVREENYVMCSVVVWATSPSEARTIVANGCQHVRECSREYEEHAGKKSYNRTEKAKRLQYMLSYDHAGVHVQEVLPGTSLNVSWAHNDTVF</sequence>
<gene>
    <name evidence="1" type="ORF">JL001p41</name>
</gene>
<accession>Q5DN64</accession>
<dbReference type="RefSeq" id="YP_223965.1">
    <property type="nucleotide sequence ID" value="NC_006938.1"/>
</dbReference>
<keyword evidence="2" id="KW-1185">Reference proteome</keyword>